<proteinExistence type="predicted"/>
<evidence type="ECO:0000313" key="2">
    <source>
        <dbReference type="EMBL" id="MFC3226336.1"/>
    </source>
</evidence>
<dbReference type="EMBL" id="JBHRTR010000010">
    <property type="protein sequence ID" value="MFC3226336.1"/>
    <property type="molecule type" value="Genomic_DNA"/>
</dbReference>
<protein>
    <recommendedName>
        <fullName evidence="4">Heme oxygenase</fullName>
    </recommendedName>
</protein>
<evidence type="ECO:0000256" key="1">
    <source>
        <dbReference type="SAM" id="MobiDB-lite"/>
    </source>
</evidence>
<dbReference type="Gene3D" id="1.20.910.10">
    <property type="entry name" value="Heme oxygenase-like"/>
    <property type="match status" value="1"/>
</dbReference>
<evidence type="ECO:0008006" key="4">
    <source>
        <dbReference type="Google" id="ProtNLM"/>
    </source>
</evidence>
<name>A0ABV7KVD3_9PROT</name>
<dbReference type="RefSeq" id="WP_379898255.1">
    <property type="nucleotide sequence ID" value="NZ_JBHRTR010000010.1"/>
</dbReference>
<reference evidence="3" key="1">
    <citation type="journal article" date="2019" name="Int. J. Syst. Evol. Microbiol.">
        <title>The Global Catalogue of Microorganisms (GCM) 10K type strain sequencing project: providing services to taxonomists for standard genome sequencing and annotation.</title>
        <authorList>
            <consortium name="The Broad Institute Genomics Platform"/>
            <consortium name="The Broad Institute Genome Sequencing Center for Infectious Disease"/>
            <person name="Wu L."/>
            <person name="Ma J."/>
        </authorList>
    </citation>
    <scope>NUCLEOTIDE SEQUENCE [LARGE SCALE GENOMIC DNA]</scope>
    <source>
        <strain evidence="3">KCTC 42964</strain>
    </source>
</reference>
<sequence length="237" mass="25085">MDKIERRGTTVLDGQNPQDGQSGQVGLGSHRGRMAAGDPRDRLLAACGDLHGAVEAHPRMARLMSPDLDEAGLADSLAALHAGIARVEQWLAAAADPDLIDLLPLCDSAARLKADLLALTGRSAPGQTAAGPFVADALPVVMEPPAGAGSLWVLWGAHKGNAVVATALARGLYRRTAFRSRYFTTLPADRRRYDRLMRSLRRMPPADVDGRAVPQAMAAFRTLHDALAQAPAPLIGP</sequence>
<keyword evidence="3" id="KW-1185">Reference proteome</keyword>
<comment type="caution">
    <text evidence="2">The sequence shown here is derived from an EMBL/GenBank/DDBJ whole genome shotgun (WGS) entry which is preliminary data.</text>
</comment>
<feature type="region of interest" description="Disordered" evidence="1">
    <location>
        <begin position="1"/>
        <end position="34"/>
    </location>
</feature>
<dbReference type="Proteomes" id="UP001595528">
    <property type="component" value="Unassembled WGS sequence"/>
</dbReference>
<feature type="compositionally biased region" description="Polar residues" evidence="1">
    <location>
        <begin position="12"/>
        <end position="24"/>
    </location>
</feature>
<gene>
    <name evidence="2" type="ORF">ACFOGJ_03800</name>
</gene>
<evidence type="ECO:0000313" key="3">
    <source>
        <dbReference type="Proteomes" id="UP001595528"/>
    </source>
</evidence>
<accession>A0ABV7KVD3</accession>
<dbReference type="InterPro" id="IPR016084">
    <property type="entry name" value="Haem_Oase-like_multi-hlx"/>
</dbReference>
<organism evidence="2 3">
    <name type="scientific">Marinibaculum pumilum</name>
    <dbReference type="NCBI Taxonomy" id="1766165"/>
    <lineage>
        <taxon>Bacteria</taxon>
        <taxon>Pseudomonadati</taxon>
        <taxon>Pseudomonadota</taxon>
        <taxon>Alphaproteobacteria</taxon>
        <taxon>Rhodospirillales</taxon>
        <taxon>Rhodospirillaceae</taxon>
        <taxon>Marinibaculum</taxon>
    </lineage>
</organism>
<dbReference type="SUPFAM" id="SSF48613">
    <property type="entry name" value="Heme oxygenase-like"/>
    <property type="match status" value="1"/>
</dbReference>